<dbReference type="Proteomes" id="UP000054248">
    <property type="component" value="Unassembled WGS sequence"/>
</dbReference>
<accession>A0A0C3QVW5</accession>
<feature type="compositionally biased region" description="Polar residues" evidence="1">
    <location>
        <begin position="39"/>
        <end position="51"/>
    </location>
</feature>
<dbReference type="AlphaFoldDB" id="A0A0C3QVW5"/>
<evidence type="ECO:0000313" key="2">
    <source>
        <dbReference type="EMBL" id="KIO32889.1"/>
    </source>
</evidence>
<proteinExistence type="predicted"/>
<sequence>MAFSYQSSYSKTKFSSYSDKSTPKLQPFALPLEMPPEQSRGQSSGFSQLSVSHPPPAGNALHGLQDHRFPPPPVPVGGDFESDLRSKTGPRPVLDRLVGGRPNLLSETGRKELLDLLSMVPREALAEEDDDDEARAILSWPENNAEEFVFSIPKRR</sequence>
<dbReference type="EMBL" id="KN822952">
    <property type="protein sequence ID" value="KIO32889.1"/>
    <property type="molecule type" value="Genomic_DNA"/>
</dbReference>
<evidence type="ECO:0000256" key="1">
    <source>
        <dbReference type="SAM" id="MobiDB-lite"/>
    </source>
</evidence>
<reference evidence="2 3" key="1">
    <citation type="submission" date="2014-04" db="EMBL/GenBank/DDBJ databases">
        <authorList>
            <consortium name="DOE Joint Genome Institute"/>
            <person name="Kuo A."/>
            <person name="Girlanda M."/>
            <person name="Perotto S."/>
            <person name="Kohler A."/>
            <person name="Nagy L.G."/>
            <person name="Floudas D."/>
            <person name="Copeland A."/>
            <person name="Barry K.W."/>
            <person name="Cichocki N."/>
            <person name="Veneault-Fourrey C."/>
            <person name="LaButti K."/>
            <person name="Lindquist E.A."/>
            <person name="Lipzen A."/>
            <person name="Lundell T."/>
            <person name="Morin E."/>
            <person name="Murat C."/>
            <person name="Sun H."/>
            <person name="Tunlid A."/>
            <person name="Henrissat B."/>
            <person name="Grigoriev I.V."/>
            <person name="Hibbett D.S."/>
            <person name="Martin F."/>
            <person name="Nordberg H.P."/>
            <person name="Cantor M.N."/>
            <person name="Hua S.X."/>
        </authorList>
    </citation>
    <scope>NUCLEOTIDE SEQUENCE [LARGE SCALE GENOMIC DNA]</scope>
    <source>
        <strain evidence="2 3">MUT 4182</strain>
    </source>
</reference>
<gene>
    <name evidence="2" type="ORF">M407DRAFT_18348</name>
</gene>
<keyword evidence="3" id="KW-1185">Reference proteome</keyword>
<protein>
    <submittedName>
        <fullName evidence="2">Uncharacterized protein</fullName>
    </submittedName>
</protein>
<feature type="region of interest" description="Disordered" evidence="1">
    <location>
        <begin position="1"/>
        <end position="100"/>
    </location>
</feature>
<evidence type="ECO:0000313" key="3">
    <source>
        <dbReference type="Proteomes" id="UP000054248"/>
    </source>
</evidence>
<reference evidence="3" key="2">
    <citation type="submission" date="2015-01" db="EMBL/GenBank/DDBJ databases">
        <title>Evolutionary Origins and Diversification of the Mycorrhizal Mutualists.</title>
        <authorList>
            <consortium name="DOE Joint Genome Institute"/>
            <consortium name="Mycorrhizal Genomics Consortium"/>
            <person name="Kohler A."/>
            <person name="Kuo A."/>
            <person name="Nagy L.G."/>
            <person name="Floudas D."/>
            <person name="Copeland A."/>
            <person name="Barry K.W."/>
            <person name="Cichocki N."/>
            <person name="Veneault-Fourrey C."/>
            <person name="LaButti K."/>
            <person name="Lindquist E.A."/>
            <person name="Lipzen A."/>
            <person name="Lundell T."/>
            <person name="Morin E."/>
            <person name="Murat C."/>
            <person name="Riley R."/>
            <person name="Ohm R."/>
            <person name="Sun H."/>
            <person name="Tunlid A."/>
            <person name="Henrissat B."/>
            <person name="Grigoriev I.V."/>
            <person name="Hibbett D.S."/>
            <person name="Martin F."/>
        </authorList>
    </citation>
    <scope>NUCLEOTIDE SEQUENCE [LARGE SCALE GENOMIC DNA]</scope>
    <source>
        <strain evidence="3">MUT 4182</strain>
    </source>
</reference>
<name>A0A0C3QVW5_9AGAM</name>
<organism evidence="2 3">
    <name type="scientific">Tulasnella calospora MUT 4182</name>
    <dbReference type="NCBI Taxonomy" id="1051891"/>
    <lineage>
        <taxon>Eukaryota</taxon>
        <taxon>Fungi</taxon>
        <taxon>Dikarya</taxon>
        <taxon>Basidiomycota</taxon>
        <taxon>Agaricomycotina</taxon>
        <taxon>Agaricomycetes</taxon>
        <taxon>Cantharellales</taxon>
        <taxon>Tulasnellaceae</taxon>
        <taxon>Tulasnella</taxon>
    </lineage>
</organism>
<feature type="compositionally biased region" description="Low complexity" evidence="1">
    <location>
        <begin position="1"/>
        <end position="20"/>
    </location>
</feature>
<dbReference type="HOGENOM" id="CLU_1688018_0_0_1"/>